<dbReference type="AlphaFoldDB" id="A0AAW1HSW2"/>
<organism evidence="1 2">
    <name type="scientific">Popillia japonica</name>
    <name type="common">Japanese beetle</name>
    <dbReference type="NCBI Taxonomy" id="7064"/>
    <lineage>
        <taxon>Eukaryota</taxon>
        <taxon>Metazoa</taxon>
        <taxon>Ecdysozoa</taxon>
        <taxon>Arthropoda</taxon>
        <taxon>Hexapoda</taxon>
        <taxon>Insecta</taxon>
        <taxon>Pterygota</taxon>
        <taxon>Neoptera</taxon>
        <taxon>Endopterygota</taxon>
        <taxon>Coleoptera</taxon>
        <taxon>Polyphaga</taxon>
        <taxon>Scarabaeiformia</taxon>
        <taxon>Scarabaeidae</taxon>
        <taxon>Rutelinae</taxon>
        <taxon>Popillia</taxon>
    </lineage>
</organism>
<name>A0AAW1HSW2_POPJA</name>
<evidence type="ECO:0000313" key="2">
    <source>
        <dbReference type="Proteomes" id="UP001458880"/>
    </source>
</evidence>
<dbReference type="EMBL" id="JASPKY010001007">
    <property type="protein sequence ID" value="KAK9679587.1"/>
    <property type="molecule type" value="Genomic_DNA"/>
</dbReference>
<keyword evidence="2" id="KW-1185">Reference proteome</keyword>
<accession>A0AAW1HSW2</accession>
<gene>
    <name evidence="1" type="ORF">QE152_g39878</name>
</gene>
<comment type="caution">
    <text evidence="1">The sequence shown here is derived from an EMBL/GenBank/DDBJ whole genome shotgun (WGS) entry which is preliminary data.</text>
</comment>
<dbReference type="Proteomes" id="UP001458880">
    <property type="component" value="Unassembled WGS sequence"/>
</dbReference>
<evidence type="ECO:0000313" key="1">
    <source>
        <dbReference type="EMBL" id="KAK9679587.1"/>
    </source>
</evidence>
<sequence length="68" mass="7902">MTGTGAYYERHTYYFYAISKRNTIEFNMLMSPNTCALIKLVQRILLVGVDVFRILMRHSCKANISSFC</sequence>
<protein>
    <submittedName>
        <fullName evidence="1">Uncharacterized protein</fullName>
    </submittedName>
</protein>
<proteinExistence type="predicted"/>
<reference evidence="1 2" key="1">
    <citation type="journal article" date="2024" name="BMC Genomics">
        <title>De novo assembly and annotation of Popillia japonica's genome with initial clues to its potential as an invasive pest.</title>
        <authorList>
            <person name="Cucini C."/>
            <person name="Boschi S."/>
            <person name="Funari R."/>
            <person name="Cardaioli E."/>
            <person name="Iannotti N."/>
            <person name="Marturano G."/>
            <person name="Paoli F."/>
            <person name="Bruttini M."/>
            <person name="Carapelli A."/>
            <person name="Frati F."/>
            <person name="Nardi F."/>
        </authorList>
    </citation>
    <scope>NUCLEOTIDE SEQUENCE [LARGE SCALE GENOMIC DNA]</scope>
    <source>
        <strain evidence="1">DMR45628</strain>
    </source>
</reference>